<evidence type="ECO:0000256" key="1">
    <source>
        <dbReference type="ARBA" id="ARBA00006484"/>
    </source>
</evidence>
<gene>
    <name evidence="3" type="ORF">ACFSX4_01810</name>
</gene>
<dbReference type="PROSITE" id="PS00061">
    <property type="entry name" value="ADH_SHORT"/>
    <property type="match status" value="1"/>
</dbReference>
<dbReference type="Pfam" id="PF13561">
    <property type="entry name" value="adh_short_C2"/>
    <property type="match status" value="1"/>
</dbReference>
<dbReference type="NCBIfam" id="NF005559">
    <property type="entry name" value="PRK07231.1"/>
    <property type="match status" value="1"/>
</dbReference>
<name>A0ABW5WVC1_9STAP</name>
<sequence>MKLEGKVAVVTGAASGMGKAIAELYGKNGAKVIVSDINIDGAEQVAAGILGNGGTAAAVKTDIAKQGDAEGLIDEAVNTFGTLDILVNNAGIMDNFEPVGDIEDALWEKVFAVNTTGVMRTMRKAVPVFLEKGKGVIINIASTGGFSGAHAGAAYGASKHAVVGLTKNTAFMYANEGIRCNAIAPGAVETNIGASMTGINQFGMSRAGLTHGLSPRTGQPVEIAEAALFLASDESSFVNGVVMPVDGGWTSAF</sequence>
<dbReference type="PANTHER" id="PTHR24321:SF8">
    <property type="entry name" value="ESTRADIOL 17-BETA-DEHYDROGENASE 8-RELATED"/>
    <property type="match status" value="1"/>
</dbReference>
<dbReference type="RefSeq" id="WP_377770957.1">
    <property type="nucleotide sequence ID" value="NZ_JBHUOQ010000001.1"/>
</dbReference>
<dbReference type="CDD" id="cd05233">
    <property type="entry name" value="SDR_c"/>
    <property type="match status" value="1"/>
</dbReference>
<comment type="caution">
    <text evidence="3">The sequence shown here is derived from an EMBL/GenBank/DDBJ whole genome shotgun (WGS) entry which is preliminary data.</text>
</comment>
<dbReference type="PANTHER" id="PTHR24321">
    <property type="entry name" value="DEHYDROGENASES, SHORT CHAIN"/>
    <property type="match status" value="1"/>
</dbReference>
<accession>A0ABW5WVC1</accession>
<dbReference type="InterPro" id="IPR036291">
    <property type="entry name" value="NAD(P)-bd_dom_sf"/>
</dbReference>
<dbReference type="InterPro" id="IPR002347">
    <property type="entry name" value="SDR_fam"/>
</dbReference>
<keyword evidence="2" id="KW-0560">Oxidoreductase</keyword>
<organism evidence="3 4">
    <name type="scientific">Corticicoccus populi</name>
    <dbReference type="NCBI Taxonomy" id="1812821"/>
    <lineage>
        <taxon>Bacteria</taxon>
        <taxon>Bacillati</taxon>
        <taxon>Bacillota</taxon>
        <taxon>Bacilli</taxon>
        <taxon>Bacillales</taxon>
        <taxon>Staphylococcaceae</taxon>
        <taxon>Corticicoccus</taxon>
    </lineage>
</organism>
<reference evidence="4" key="1">
    <citation type="journal article" date="2019" name="Int. J. Syst. Evol. Microbiol.">
        <title>The Global Catalogue of Microorganisms (GCM) 10K type strain sequencing project: providing services to taxonomists for standard genome sequencing and annotation.</title>
        <authorList>
            <consortium name="The Broad Institute Genomics Platform"/>
            <consortium name="The Broad Institute Genome Sequencing Center for Infectious Disease"/>
            <person name="Wu L."/>
            <person name="Ma J."/>
        </authorList>
    </citation>
    <scope>NUCLEOTIDE SEQUENCE [LARGE SCALE GENOMIC DNA]</scope>
    <source>
        <strain evidence="4">KCTC 33575</strain>
    </source>
</reference>
<dbReference type="InterPro" id="IPR020904">
    <property type="entry name" value="Sc_DH/Rdtase_CS"/>
</dbReference>
<dbReference type="EMBL" id="JBHUOQ010000001">
    <property type="protein sequence ID" value="MFD2829183.1"/>
    <property type="molecule type" value="Genomic_DNA"/>
</dbReference>
<proteinExistence type="inferred from homology"/>
<evidence type="ECO:0000313" key="3">
    <source>
        <dbReference type="EMBL" id="MFD2829183.1"/>
    </source>
</evidence>
<dbReference type="PRINTS" id="PR00081">
    <property type="entry name" value="GDHRDH"/>
</dbReference>
<evidence type="ECO:0000313" key="4">
    <source>
        <dbReference type="Proteomes" id="UP001597519"/>
    </source>
</evidence>
<evidence type="ECO:0000256" key="2">
    <source>
        <dbReference type="ARBA" id="ARBA00023002"/>
    </source>
</evidence>
<dbReference type="Gene3D" id="3.40.50.720">
    <property type="entry name" value="NAD(P)-binding Rossmann-like Domain"/>
    <property type="match status" value="1"/>
</dbReference>
<dbReference type="PRINTS" id="PR00080">
    <property type="entry name" value="SDRFAMILY"/>
</dbReference>
<protein>
    <submittedName>
        <fullName evidence="3">SDR family oxidoreductase</fullName>
    </submittedName>
</protein>
<keyword evidence="4" id="KW-1185">Reference proteome</keyword>
<comment type="similarity">
    <text evidence="1">Belongs to the short-chain dehydrogenases/reductases (SDR) family.</text>
</comment>
<dbReference type="Proteomes" id="UP001597519">
    <property type="component" value="Unassembled WGS sequence"/>
</dbReference>
<dbReference type="SUPFAM" id="SSF51735">
    <property type="entry name" value="NAD(P)-binding Rossmann-fold domains"/>
    <property type="match status" value="1"/>
</dbReference>